<keyword evidence="5 11" id="KW-0812">Transmembrane</keyword>
<keyword evidence="7" id="KW-0406">Ion transport</keyword>
<keyword evidence="4" id="KW-0410">Iron transport</keyword>
<keyword evidence="8 12" id="KW-0798">TonB box</keyword>
<evidence type="ECO:0000256" key="9">
    <source>
        <dbReference type="ARBA" id="ARBA00023136"/>
    </source>
</evidence>
<keyword evidence="2 11" id="KW-0813">Transport</keyword>
<evidence type="ECO:0000256" key="1">
    <source>
        <dbReference type="ARBA" id="ARBA00004571"/>
    </source>
</evidence>
<dbReference type="CDD" id="cd01347">
    <property type="entry name" value="ligand_gated_channel"/>
    <property type="match status" value="1"/>
</dbReference>
<dbReference type="AlphaFoldDB" id="A0A1U6HZH3"/>
<keyword evidence="17" id="KW-1185">Reference proteome</keyword>
<organism evidence="16 17">
    <name type="scientific">Novosphingobium mathurense</name>
    <dbReference type="NCBI Taxonomy" id="428990"/>
    <lineage>
        <taxon>Bacteria</taxon>
        <taxon>Pseudomonadati</taxon>
        <taxon>Pseudomonadota</taxon>
        <taxon>Alphaproteobacteria</taxon>
        <taxon>Sphingomonadales</taxon>
        <taxon>Sphingomonadaceae</taxon>
        <taxon>Novosphingobium</taxon>
    </lineage>
</organism>
<evidence type="ECO:0000256" key="4">
    <source>
        <dbReference type="ARBA" id="ARBA00022496"/>
    </source>
</evidence>
<dbReference type="Gene3D" id="2.40.170.20">
    <property type="entry name" value="TonB-dependent receptor, beta-barrel domain"/>
    <property type="match status" value="1"/>
</dbReference>
<feature type="signal peptide" evidence="13">
    <location>
        <begin position="1"/>
        <end position="34"/>
    </location>
</feature>
<evidence type="ECO:0000256" key="10">
    <source>
        <dbReference type="ARBA" id="ARBA00023237"/>
    </source>
</evidence>
<evidence type="ECO:0000256" key="8">
    <source>
        <dbReference type="ARBA" id="ARBA00023077"/>
    </source>
</evidence>
<feature type="domain" description="TonB-dependent receptor-like beta-barrel" evidence="14">
    <location>
        <begin position="266"/>
        <end position="697"/>
    </location>
</feature>
<evidence type="ECO:0000313" key="17">
    <source>
        <dbReference type="Proteomes" id="UP000190989"/>
    </source>
</evidence>
<evidence type="ECO:0000313" key="16">
    <source>
        <dbReference type="EMBL" id="SLK01160.1"/>
    </source>
</evidence>
<keyword evidence="10 11" id="KW-0998">Cell outer membrane</keyword>
<reference evidence="17" key="1">
    <citation type="submission" date="2017-02" db="EMBL/GenBank/DDBJ databases">
        <authorList>
            <person name="Varghese N."/>
            <person name="Submissions S."/>
        </authorList>
    </citation>
    <scope>NUCLEOTIDE SEQUENCE [LARGE SCALE GENOMIC DNA]</scope>
    <source>
        <strain evidence="17">SM117</strain>
    </source>
</reference>
<keyword evidence="6" id="KW-0408">Iron</keyword>
<comment type="subcellular location">
    <subcellularLocation>
        <location evidence="1 11">Cell outer membrane</location>
        <topology evidence="1 11">Multi-pass membrane protein</topology>
    </subcellularLocation>
</comment>
<evidence type="ECO:0000256" key="13">
    <source>
        <dbReference type="SAM" id="SignalP"/>
    </source>
</evidence>
<dbReference type="PROSITE" id="PS52016">
    <property type="entry name" value="TONB_DEPENDENT_REC_3"/>
    <property type="match status" value="1"/>
</dbReference>
<dbReference type="SUPFAM" id="SSF56935">
    <property type="entry name" value="Porins"/>
    <property type="match status" value="1"/>
</dbReference>
<keyword evidence="9 11" id="KW-0472">Membrane</keyword>
<dbReference type="Pfam" id="PF00593">
    <property type="entry name" value="TonB_dep_Rec_b-barrel"/>
    <property type="match status" value="1"/>
</dbReference>
<sequence>MGGFLLTQQSTTFAYVTRSLLAAALCGCSSVALAQERPEPQSAGNAPGEGEIIVTAQRRAEPLQKVPISIAAFDGAALAQSHINDPRSLAVATPGLQIAGSFQFSKPVFAIRGISFKSFNATDQQAVGVYQDEVFIAARSGQLAQMYDLASVEVLRGPQGILYGKNTTAGAINFNSKQPGDDFEGYVTASAGEFFQRGIEGGVTIPLNEQLSVRFAGTYDRRQGVEFNDFTSRRTYGYRTYAGRAIARYKASEDVTITANVHAANTKANPNYYYSRGLVPTGTGELGDINGFVASKDFYTISSPYQNERERIRQKGAILRMEADLGGANLVSVTSYDRTRYSTWEDTDASPAEVATVDYHDLSRQVSQEIRLASDNDSPLSWLGGLYYFRERLTASNITTFFGGTSDQSYNQKTADYAAFGQVTYQVTDKLNLIAGARYTYEKKSISFLTIDDGVYDFSGVPVTLVDAYTKRTFKAPTYKVGVNYQVDPTKLLYASFNRGFKTGGFNGTVFVPGEFTTVKPEYVNAYEIGLKSSWLNRAVTLNLAGFYNDFSDMQVFNFVDGVVPVTQVVNAASARTYGLEFDLILRPVSAFKLQFAGTLLDAKIKKVTIANLSSLSGNRLPLAPRLNLTASAQYAFTLGEGVTLTPRAEATYNSRQYFDNNQDPFASQKSYTITNAFLSLENENAGLTIGAFVKNVFETHYLNESVPFSPMSIYFTKHGDPRTFGLSVTKTF</sequence>
<keyword evidence="13" id="KW-0732">Signal</keyword>
<evidence type="ECO:0000256" key="12">
    <source>
        <dbReference type="RuleBase" id="RU003357"/>
    </source>
</evidence>
<protein>
    <submittedName>
        <fullName evidence="16">Iron complex outermembrane recepter protein</fullName>
    </submittedName>
</protein>
<name>A0A1U6HZH3_9SPHN</name>
<dbReference type="InterPro" id="IPR036942">
    <property type="entry name" value="Beta-barrel_TonB_sf"/>
</dbReference>
<proteinExistence type="inferred from homology"/>
<dbReference type="PANTHER" id="PTHR32552">
    <property type="entry name" value="FERRICHROME IRON RECEPTOR-RELATED"/>
    <property type="match status" value="1"/>
</dbReference>
<dbReference type="STRING" id="428990.SAMN06295987_103420"/>
<comment type="similarity">
    <text evidence="11 12">Belongs to the TonB-dependent receptor family.</text>
</comment>
<keyword evidence="3 11" id="KW-1134">Transmembrane beta strand</keyword>
<feature type="domain" description="TonB-dependent receptor plug" evidence="15">
    <location>
        <begin position="63"/>
        <end position="171"/>
    </location>
</feature>
<dbReference type="Proteomes" id="UP000190989">
    <property type="component" value="Unassembled WGS sequence"/>
</dbReference>
<evidence type="ECO:0000259" key="15">
    <source>
        <dbReference type="Pfam" id="PF07715"/>
    </source>
</evidence>
<dbReference type="Pfam" id="PF07715">
    <property type="entry name" value="Plug"/>
    <property type="match status" value="1"/>
</dbReference>
<dbReference type="InterPro" id="IPR000531">
    <property type="entry name" value="Beta-barrel_TonB"/>
</dbReference>
<evidence type="ECO:0000256" key="7">
    <source>
        <dbReference type="ARBA" id="ARBA00023065"/>
    </source>
</evidence>
<dbReference type="PANTHER" id="PTHR32552:SF81">
    <property type="entry name" value="TONB-DEPENDENT OUTER MEMBRANE RECEPTOR"/>
    <property type="match status" value="1"/>
</dbReference>
<dbReference type="GO" id="GO:0006826">
    <property type="term" value="P:iron ion transport"/>
    <property type="evidence" value="ECO:0007669"/>
    <property type="project" value="UniProtKB-KW"/>
</dbReference>
<gene>
    <name evidence="16" type="ORF">SAMN06295987_103420</name>
</gene>
<dbReference type="InterPro" id="IPR012910">
    <property type="entry name" value="Plug_dom"/>
</dbReference>
<accession>A0A1U6HZH3</accession>
<evidence type="ECO:0000256" key="2">
    <source>
        <dbReference type="ARBA" id="ARBA00022448"/>
    </source>
</evidence>
<evidence type="ECO:0000256" key="3">
    <source>
        <dbReference type="ARBA" id="ARBA00022452"/>
    </source>
</evidence>
<evidence type="ECO:0000256" key="5">
    <source>
        <dbReference type="ARBA" id="ARBA00022692"/>
    </source>
</evidence>
<evidence type="ECO:0000259" key="14">
    <source>
        <dbReference type="Pfam" id="PF00593"/>
    </source>
</evidence>
<dbReference type="InterPro" id="IPR039426">
    <property type="entry name" value="TonB-dep_rcpt-like"/>
</dbReference>
<evidence type="ECO:0000256" key="6">
    <source>
        <dbReference type="ARBA" id="ARBA00023004"/>
    </source>
</evidence>
<dbReference type="EMBL" id="FVZE01000003">
    <property type="protein sequence ID" value="SLK01160.1"/>
    <property type="molecule type" value="Genomic_DNA"/>
</dbReference>
<feature type="chain" id="PRO_5013273380" evidence="13">
    <location>
        <begin position="35"/>
        <end position="733"/>
    </location>
</feature>
<dbReference type="GO" id="GO:0009279">
    <property type="term" value="C:cell outer membrane"/>
    <property type="evidence" value="ECO:0007669"/>
    <property type="project" value="UniProtKB-SubCell"/>
</dbReference>
<evidence type="ECO:0000256" key="11">
    <source>
        <dbReference type="PROSITE-ProRule" id="PRU01360"/>
    </source>
</evidence>